<name>A0A8J7FYE8_9FLAO</name>
<dbReference type="AlphaFoldDB" id="A0A8J7FYE8"/>
<accession>A0A8J7FYE8</accession>
<reference evidence="2" key="1">
    <citation type="submission" date="2020-10" db="EMBL/GenBank/DDBJ databases">
        <authorList>
            <person name="Lu T."/>
            <person name="Wang Q."/>
            <person name="Han X."/>
        </authorList>
    </citation>
    <scope>NUCLEOTIDE SEQUENCE</scope>
    <source>
        <strain evidence="2">WQ 117</strain>
    </source>
</reference>
<keyword evidence="1" id="KW-1133">Transmembrane helix</keyword>
<evidence type="ECO:0000313" key="2">
    <source>
        <dbReference type="EMBL" id="MBF0597963.1"/>
    </source>
</evidence>
<proteinExistence type="predicted"/>
<protein>
    <submittedName>
        <fullName evidence="2">Uncharacterized protein</fullName>
    </submittedName>
</protein>
<dbReference type="Proteomes" id="UP000608754">
    <property type="component" value="Unassembled WGS sequence"/>
</dbReference>
<feature type="transmembrane region" description="Helical" evidence="1">
    <location>
        <begin position="6"/>
        <end position="30"/>
    </location>
</feature>
<evidence type="ECO:0000313" key="3">
    <source>
        <dbReference type="Proteomes" id="UP000608754"/>
    </source>
</evidence>
<evidence type="ECO:0000256" key="1">
    <source>
        <dbReference type="SAM" id="Phobius"/>
    </source>
</evidence>
<organism evidence="2 3">
    <name type="scientific">Faecalibacter rhinopitheci</name>
    <dbReference type="NCBI Taxonomy" id="2779678"/>
    <lineage>
        <taxon>Bacteria</taxon>
        <taxon>Pseudomonadati</taxon>
        <taxon>Bacteroidota</taxon>
        <taxon>Flavobacteriia</taxon>
        <taxon>Flavobacteriales</taxon>
        <taxon>Weeksellaceae</taxon>
        <taxon>Faecalibacter</taxon>
    </lineage>
</organism>
<dbReference type="SUPFAM" id="SSF52266">
    <property type="entry name" value="SGNH hydrolase"/>
    <property type="match status" value="1"/>
</dbReference>
<gene>
    <name evidence="2" type="ORF">IM532_11010</name>
</gene>
<keyword evidence="3" id="KW-1185">Reference proteome</keyword>
<comment type="caution">
    <text evidence="2">The sequence shown here is derived from an EMBL/GenBank/DDBJ whole genome shotgun (WGS) entry which is preliminary data.</text>
</comment>
<sequence>MKIGRIIPLIVLCGILFFATISFSSLEFFLRAIPNDFSFKKYHLESSQDKIEILILGSSHTYVSLDPKLFSAPTYNLAYSSQTLDLDEKLFDQFKNQLPQLKTVIIPISYFSYVLCLEDGSSAHKIKNYNIYYSIYSHTLDWKNQTDIFHQPLSTSLHRLEKYIEDPTNEIKVDRNGFISKRYVKQDIDSIESAEHAVANHSKNLKDTLTQNRIASNLKALQCIINWCNANDVKVILLTSPVMRFYIDRLNKDQYNHMKQTTQQLIEQYPAVEWWNYMDSTRLFLPEDFQNADHLSQKGAQKWSKLVNTKLTVEK</sequence>
<dbReference type="EMBL" id="JADGIK010000007">
    <property type="protein sequence ID" value="MBF0597963.1"/>
    <property type="molecule type" value="Genomic_DNA"/>
</dbReference>
<keyword evidence="1" id="KW-0472">Membrane</keyword>
<keyword evidence="1" id="KW-0812">Transmembrane</keyword>
<dbReference type="RefSeq" id="WP_194183508.1">
    <property type="nucleotide sequence ID" value="NZ_JADGIK010000007.1"/>
</dbReference>